<keyword evidence="5" id="KW-0472">Membrane</keyword>
<keyword evidence="5" id="KW-1133">Transmembrane helix</keyword>
<feature type="transmembrane region" description="Helical" evidence="5">
    <location>
        <begin position="277"/>
        <end position="297"/>
    </location>
</feature>
<feature type="transmembrane region" description="Helical" evidence="5">
    <location>
        <begin position="154"/>
        <end position="174"/>
    </location>
</feature>
<name>A0A367ZMQ8_9BACT</name>
<proteinExistence type="predicted"/>
<feature type="transmembrane region" description="Helical" evidence="5">
    <location>
        <begin position="103"/>
        <end position="120"/>
    </location>
</feature>
<feature type="transmembrane region" description="Helical" evidence="5">
    <location>
        <begin position="380"/>
        <end position="397"/>
    </location>
</feature>
<reference evidence="6 7" key="1">
    <citation type="submission" date="2018-05" db="EMBL/GenBank/DDBJ databases">
        <title>A metagenomic window into the 2 km-deep terrestrial subsurface aquifer revealed taxonomically and functionally diverse microbial community comprising novel uncultured bacterial lineages.</title>
        <authorList>
            <person name="Kadnikov V.V."/>
            <person name="Mardanov A.V."/>
            <person name="Beletsky A.V."/>
            <person name="Banks D."/>
            <person name="Pimenov N.V."/>
            <person name="Frank Y.A."/>
            <person name="Karnachuk O.V."/>
            <person name="Ravin N.V."/>
        </authorList>
    </citation>
    <scope>NUCLEOTIDE SEQUENCE [LARGE SCALE GENOMIC DNA]</scope>
    <source>
        <strain evidence="6">BY5</strain>
    </source>
</reference>
<keyword evidence="1" id="KW-0677">Repeat</keyword>
<dbReference type="Pfam" id="PF13432">
    <property type="entry name" value="TPR_16"/>
    <property type="match status" value="1"/>
</dbReference>
<sequence>MSAPDRHQDRSFLTSDRLFLLAVVLLTIAAYVPTLAGGFVFDEHNLVLGNPRLSSWDELPRAFFRLEEETTTLTQEAGTAGRYRPLPTCLGILAWQAFGANPFWWRLINLVLALVMLTAATSLFRRLCPDPWVWRPAALFFALHPVHVEAISWVSLFGNTLLGVSFVLALHYHIAHQDTGRPTARFASLAALLAGLLSREGALAIPVILLAWELIFGRDPTPALPAAASPNVSPPEGISTDPCSEAASLQDTSRRPSEPTSPPAPSFWPRIGPALQAIWPALATVALYLAIRWLALGGTLRVTADHSPLPWNVACYTLPIILLEYLRLLFVPLELSPVYPVAWVGTAADPRFWGSLMAVIASLVLFVHRARLGAAGPRPVWFGLTTMGAGLLPYLHLRALAPELLIQDRYLLLASFGFCLLLALAIRGATTPTTRRGPALTIILGLTLVYGALTFRQTRFWQDDLALFTRAAAIAPTSGLANQNLGMALLLQGRLEEAEERFRRSLALGQPAAGLAGLGDVAFARGQFAAAVEAYEQALASCWNAPATLLRNLGLAYVRLGEDDQALRTFDLLAARFPDHPGGFLNGALLRLKRQEPAAALEKLARARALAPHDHVIPYFMGEAYDALGDRRAARQAYRAALRLAPGFERAAARLADLDRMETETESGTGTGTGIAPAPATLPTGP</sequence>
<gene>
    <name evidence="6" type="ORF">OZSIB_0048</name>
</gene>
<feature type="transmembrane region" description="Helical" evidence="5">
    <location>
        <begin position="350"/>
        <end position="368"/>
    </location>
</feature>
<dbReference type="SMART" id="SM00028">
    <property type="entry name" value="TPR"/>
    <property type="match status" value="5"/>
</dbReference>
<dbReference type="SUPFAM" id="SSF48452">
    <property type="entry name" value="TPR-like"/>
    <property type="match status" value="1"/>
</dbReference>
<accession>A0A367ZMQ8</accession>
<feature type="compositionally biased region" description="Low complexity" evidence="4">
    <location>
        <begin position="674"/>
        <end position="686"/>
    </location>
</feature>
<dbReference type="PROSITE" id="PS50005">
    <property type="entry name" value="TPR"/>
    <property type="match status" value="2"/>
</dbReference>
<evidence type="ECO:0000256" key="4">
    <source>
        <dbReference type="SAM" id="MobiDB-lite"/>
    </source>
</evidence>
<feature type="transmembrane region" description="Helical" evidence="5">
    <location>
        <begin position="18"/>
        <end position="41"/>
    </location>
</feature>
<dbReference type="Pfam" id="PF13181">
    <property type="entry name" value="TPR_8"/>
    <property type="match status" value="1"/>
</dbReference>
<evidence type="ECO:0000256" key="3">
    <source>
        <dbReference type="PROSITE-ProRule" id="PRU00339"/>
    </source>
</evidence>
<feature type="transmembrane region" description="Helical" evidence="5">
    <location>
        <begin position="186"/>
        <end position="212"/>
    </location>
</feature>
<protein>
    <submittedName>
        <fullName evidence="6">Tetratricopeptide TPR_2 repeat protein</fullName>
    </submittedName>
</protein>
<feature type="region of interest" description="Disordered" evidence="4">
    <location>
        <begin position="658"/>
        <end position="686"/>
    </location>
</feature>
<keyword evidence="5" id="KW-0812">Transmembrane</keyword>
<dbReference type="PANTHER" id="PTHR44227">
    <property type="match status" value="1"/>
</dbReference>
<dbReference type="Proteomes" id="UP000252355">
    <property type="component" value="Unassembled WGS sequence"/>
</dbReference>
<dbReference type="InterPro" id="IPR011990">
    <property type="entry name" value="TPR-like_helical_dom_sf"/>
</dbReference>
<dbReference type="InterPro" id="IPR019734">
    <property type="entry name" value="TPR_rpt"/>
</dbReference>
<evidence type="ECO:0000256" key="2">
    <source>
        <dbReference type="ARBA" id="ARBA00022803"/>
    </source>
</evidence>
<feature type="transmembrane region" description="Helical" evidence="5">
    <location>
        <begin position="132"/>
        <end position="148"/>
    </location>
</feature>
<dbReference type="Gene3D" id="1.25.40.10">
    <property type="entry name" value="Tetratricopeptide repeat domain"/>
    <property type="match status" value="2"/>
</dbReference>
<evidence type="ECO:0000256" key="1">
    <source>
        <dbReference type="ARBA" id="ARBA00022737"/>
    </source>
</evidence>
<comment type="caution">
    <text evidence="6">The sequence shown here is derived from an EMBL/GenBank/DDBJ whole genome shotgun (WGS) entry which is preliminary data.</text>
</comment>
<dbReference type="InterPro" id="IPR052346">
    <property type="entry name" value="O-mannosyl-transferase_TMTC"/>
</dbReference>
<feature type="region of interest" description="Disordered" evidence="4">
    <location>
        <begin position="226"/>
        <end position="264"/>
    </location>
</feature>
<evidence type="ECO:0000313" key="6">
    <source>
        <dbReference type="EMBL" id="RCK79408.1"/>
    </source>
</evidence>
<dbReference type="PANTHER" id="PTHR44227:SF3">
    <property type="entry name" value="PROTEIN O-MANNOSYL-TRANSFERASE TMTC4"/>
    <property type="match status" value="1"/>
</dbReference>
<dbReference type="AlphaFoldDB" id="A0A367ZMQ8"/>
<feature type="repeat" description="TPR" evidence="3">
    <location>
        <begin position="547"/>
        <end position="580"/>
    </location>
</feature>
<evidence type="ECO:0000313" key="7">
    <source>
        <dbReference type="Proteomes" id="UP000252355"/>
    </source>
</evidence>
<organism evidence="6 7">
    <name type="scientific">Candidatus Ozemobacter sibiricus</name>
    <dbReference type="NCBI Taxonomy" id="2268124"/>
    <lineage>
        <taxon>Bacteria</taxon>
        <taxon>Candidatus Ozemobacteria</taxon>
        <taxon>Candidatus Ozemobacterales</taxon>
        <taxon>Candidatus Ozemobacteraceae</taxon>
        <taxon>Candidatus Ozemobacter</taxon>
    </lineage>
</organism>
<dbReference type="EMBL" id="QOQW01000013">
    <property type="protein sequence ID" value="RCK79408.1"/>
    <property type="molecule type" value="Genomic_DNA"/>
</dbReference>
<feature type="transmembrane region" description="Helical" evidence="5">
    <location>
        <begin position="438"/>
        <end position="455"/>
    </location>
</feature>
<feature type="transmembrane region" description="Helical" evidence="5">
    <location>
        <begin position="309"/>
        <end position="330"/>
    </location>
</feature>
<evidence type="ECO:0000256" key="5">
    <source>
        <dbReference type="SAM" id="Phobius"/>
    </source>
</evidence>
<keyword evidence="2 3" id="KW-0802">TPR repeat</keyword>
<feature type="repeat" description="TPR" evidence="3">
    <location>
        <begin position="615"/>
        <end position="648"/>
    </location>
</feature>
<feature type="transmembrane region" description="Helical" evidence="5">
    <location>
        <begin position="409"/>
        <end position="426"/>
    </location>
</feature>